<accession>A0A5R8KDZ1</accession>
<name>A0A5R8KDZ1_9BACT</name>
<dbReference type="PANTHER" id="PTHR13947:SF37">
    <property type="entry name" value="LD18367P"/>
    <property type="match status" value="1"/>
</dbReference>
<evidence type="ECO:0000259" key="2">
    <source>
        <dbReference type="PROSITE" id="PS51186"/>
    </source>
</evidence>
<organism evidence="3 4">
    <name type="scientific">Phragmitibacter flavus</name>
    <dbReference type="NCBI Taxonomy" id="2576071"/>
    <lineage>
        <taxon>Bacteria</taxon>
        <taxon>Pseudomonadati</taxon>
        <taxon>Verrucomicrobiota</taxon>
        <taxon>Verrucomicrobiia</taxon>
        <taxon>Verrucomicrobiales</taxon>
        <taxon>Verrucomicrobiaceae</taxon>
        <taxon>Phragmitibacter</taxon>
    </lineage>
</organism>
<dbReference type="EMBL" id="VAUV01000008">
    <property type="protein sequence ID" value="TLD70522.1"/>
    <property type="molecule type" value="Genomic_DNA"/>
</dbReference>
<proteinExistence type="predicted"/>
<dbReference type="SUPFAM" id="SSF55729">
    <property type="entry name" value="Acyl-CoA N-acyltransferases (Nat)"/>
    <property type="match status" value="1"/>
</dbReference>
<keyword evidence="4" id="KW-1185">Reference proteome</keyword>
<dbReference type="OrthoDB" id="67353at2"/>
<evidence type="ECO:0000313" key="3">
    <source>
        <dbReference type="EMBL" id="TLD70522.1"/>
    </source>
</evidence>
<protein>
    <submittedName>
        <fullName evidence="3">GNAT family N-acetyltransferase</fullName>
    </submittedName>
</protein>
<dbReference type="Proteomes" id="UP000306196">
    <property type="component" value="Unassembled WGS sequence"/>
</dbReference>
<dbReference type="InterPro" id="IPR016181">
    <property type="entry name" value="Acyl_CoA_acyltransferase"/>
</dbReference>
<dbReference type="AlphaFoldDB" id="A0A5R8KDZ1"/>
<dbReference type="InterPro" id="IPR050769">
    <property type="entry name" value="NAT_camello-type"/>
</dbReference>
<dbReference type="PANTHER" id="PTHR13947">
    <property type="entry name" value="GNAT FAMILY N-ACETYLTRANSFERASE"/>
    <property type="match status" value="1"/>
</dbReference>
<dbReference type="GO" id="GO:0008080">
    <property type="term" value="F:N-acetyltransferase activity"/>
    <property type="evidence" value="ECO:0007669"/>
    <property type="project" value="InterPro"/>
</dbReference>
<comment type="caution">
    <text evidence="3">The sequence shown here is derived from an EMBL/GenBank/DDBJ whole genome shotgun (WGS) entry which is preliminary data.</text>
</comment>
<reference evidence="3 4" key="1">
    <citation type="submission" date="2019-05" db="EMBL/GenBank/DDBJ databases">
        <title>Verrucobacter flavum gen. nov., sp. nov. a new member of the family Verrucomicrobiaceae.</title>
        <authorList>
            <person name="Szuroczki S."/>
            <person name="Abbaszade G."/>
            <person name="Szabo A."/>
            <person name="Felfoldi T."/>
            <person name="Schumann P."/>
            <person name="Boka K."/>
            <person name="Keki Z."/>
            <person name="Toumi M."/>
            <person name="Toth E."/>
        </authorList>
    </citation>
    <scope>NUCLEOTIDE SEQUENCE [LARGE SCALE GENOMIC DNA]</scope>
    <source>
        <strain evidence="3 4">MG-N-17</strain>
    </source>
</reference>
<dbReference type="CDD" id="cd04301">
    <property type="entry name" value="NAT_SF"/>
    <property type="match status" value="1"/>
</dbReference>
<gene>
    <name evidence="3" type="ORF">FEM03_12415</name>
</gene>
<dbReference type="Gene3D" id="3.40.630.30">
    <property type="match status" value="1"/>
</dbReference>
<keyword evidence="1 3" id="KW-0808">Transferase</keyword>
<dbReference type="PROSITE" id="PS51186">
    <property type="entry name" value="GNAT"/>
    <property type="match status" value="1"/>
</dbReference>
<feature type="domain" description="N-acetyltransferase" evidence="2">
    <location>
        <begin position="3"/>
        <end position="157"/>
    </location>
</feature>
<sequence>MQHSLRPATNDDRVAVENLVFSVLAEYGLTPDPDGTDCDLHDIHASYHAAGGTFDILVGDSGQVLGTVGLFRVSPSTCELRKMYLARSARGQGLGRRLLEHGLARASALGFTRVVLETASVLREAVLLYERYGFRPYVPEHLAARCDTAYYLELTPTTVA</sequence>
<dbReference type="Pfam" id="PF00583">
    <property type="entry name" value="Acetyltransf_1"/>
    <property type="match status" value="1"/>
</dbReference>
<evidence type="ECO:0000313" key="4">
    <source>
        <dbReference type="Proteomes" id="UP000306196"/>
    </source>
</evidence>
<dbReference type="RefSeq" id="WP_138086579.1">
    <property type="nucleotide sequence ID" value="NZ_VAUV01000008.1"/>
</dbReference>
<dbReference type="InterPro" id="IPR000182">
    <property type="entry name" value="GNAT_dom"/>
</dbReference>
<evidence type="ECO:0000256" key="1">
    <source>
        <dbReference type="ARBA" id="ARBA00022679"/>
    </source>
</evidence>